<sequence>MKKLVENIANFKLIENAVAEENNDSSDLTIQAIVAHSNVKNSNGFTLVDDALVFNREFYPFLFNHTDTDLLGKTKTHFDNKLNAYVSDISVYGDRQEIIRAINEGVYDSVSISYYLDEYSFDEDDDIIVTKATMKEISLVSVGADDEAKLISNELEQEKKAHVLAKNRLKEIKKNYE</sequence>
<feature type="domain" description="Prohead serine protease" evidence="4">
    <location>
        <begin position="59"/>
        <end position="158"/>
    </location>
</feature>
<keyword evidence="2" id="KW-0645">Protease</keyword>
<dbReference type="OrthoDB" id="9804926at2"/>
<evidence type="ECO:0000313" key="6">
    <source>
        <dbReference type="Proteomes" id="UP000439550"/>
    </source>
</evidence>
<evidence type="ECO:0000256" key="1">
    <source>
        <dbReference type="ARBA" id="ARBA00022612"/>
    </source>
</evidence>
<dbReference type="GO" id="GO:0006508">
    <property type="term" value="P:proteolysis"/>
    <property type="evidence" value="ECO:0007669"/>
    <property type="project" value="UniProtKB-KW"/>
</dbReference>
<gene>
    <name evidence="5" type="ORF">GHI93_12060</name>
</gene>
<name>A0A7X1ZA42_9LACT</name>
<keyword evidence="3" id="KW-0378">Hydrolase</keyword>
<keyword evidence="6" id="KW-1185">Reference proteome</keyword>
<comment type="caution">
    <text evidence="5">The sequence shown here is derived from an EMBL/GenBank/DDBJ whole genome shotgun (WGS) entry which is preliminary data.</text>
</comment>
<evidence type="ECO:0000259" key="4">
    <source>
        <dbReference type="Pfam" id="PF04586"/>
    </source>
</evidence>
<dbReference type="GO" id="GO:0008233">
    <property type="term" value="F:peptidase activity"/>
    <property type="evidence" value="ECO:0007669"/>
    <property type="project" value="UniProtKB-KW"/>
</dbReference>
<evidence type="ECO:0000256" key="3">
    <source>
        <dbReference type="ARBA" id="ARBA00022801"/>
    </source>
</evidence>
<dbReference type="Proteomes" id="UP000439550">
    <property type="component" value="Unassembled WGS sequence"/>
</dbReference>
<accession>A0A7X1ZA42</accession>
<protein>
    <recommendedName>
        <fullName evidence="4">Prohead serine protease domain-containing protein</fullName>
    </recommendedName>
</protein>
<keyword evidence="1" id="KW-1188">Viral release from host cell</keyword>
<evidence type="ECO:0000313" key="5">
    <source>
        <dbReference type="EMBL" id="MQW40649.1"/>
    </source>
</evidence>
<proteinExistence type="predicted"/>
<dbReference type="EMBL" id="WITJ01000026">
    <property type="protein sequence ID" value="MQW40649.1"/>
    <property type="molecule type" value="Genomic_DNA"/>
</dbReference>
<dbReference type="Pfam" id="PF04586">
    <property type="entry name" value="Peptidase_S78"/>
    <property type="match status" value="1"/>
</dbReference>
<organism evidence="5 6">
    <name type="scientific">Lactococcus hircilactis</name>
    <dbReference type="NCBI Taxonomy" id="1494462"/>
    <lineage>
        <taxon>Bacteria</taxon>
        <taxon>Bacillati</taxon>
        <taxon>Bacillota</taxon>
        <taxon>Bacilli</taxon>
        <taxon>Lactobacillales</taxon>
        <taxon>Streptococcaceae</taxon>
        <taxon>Lactococcus</taxon>
    </lineage>
</organism>
<reference evidence="5 6" key="1">
    <citation type="submission" date="2019-10" db="EMBL/GenBank/DDBJ databases">
        <authorList>
            <person name="Dong K."/>
        </authorList>
    </citation>
    <scope>NUCLEOTIDE SEQUENCE [LARGE SCALE GENOMIC DNA]</scope>
    <source>
        <strain evidence="5 6">DSM 28960</strain>
    </source>
</reference>
<dbReference type="AlphaFoldDB" id="A0A7X1ZA42"/>
<dbReference type="RefSeq" id="WP_153497265.1">
    <property type="nucleotide sequence ID" value="NZ_CBCRWP010000028.1"/>
</dbReference>
<evidence type="ECO:0000256" key="2">
    <source>
        <dbReference type="ARBA" id="ARBA00022670"/>
    </source>
</evidence>
<dbReference type="InterPro" id="IPR054613">
    <property type="entry name" value="Peptidase_S78_dom"/>
</dbReference>